<dbReference type="Gene3D" id="3.30.420.40">
    <property type="match status" value="2"/>
</dbReference>
<dbReference type="Pfam" id="PF00370">
    <property type="entry name" value="FGGY_N"/>
    <property type="match status" value="1"/>
</dbReference>
<feature type="domain" description="Carbohydrate kinase FGGY C-terminal" evidence="6">
    <location>
        <begin position="261"/>
        <end position="445"/>
    </location>
</feature>
<dbReference type="InterPro" id="IPR018485">
    <property type="entry name" value="FGGY_C"/>
</dbReference>
<evidence type="ECO:0000256" key="4">
    <source>
        <dbReference type="RuleBase" id="RU003733"/>
    </source>
</evidence>
<keyword evidence="2 4" id="KW-0808">Transferase</keyword>
<dbReference type="PROSITE" id="PS00445">
    <property type="entry name" value="FGGY_KINASES_2"/>
    <property type="match status" value="1"/>
</dbReference>
<dbReference type="PANTHER" id="PTHR43095">
    <property type="entry name" value="SUGAR KINASE"/>
    <property type="match status" value="1"/>
</dbReference>
<dbReference type="InterPro" id="IPR050406">
    <property type="entry name" value="FGGY_Carb_Kinase"/>
</dbReference>
<dbReference type="InterPro" id="IPR043129">
    <property type="entry name" value="ATPase_NBD"/>
</dbReference>
<dbReference type="InterPro" id="IPR000577">
    <property type="entry name" value="Carb_kinase_FGGY"/>
</dbReference>
<dbReference type="InterPro" id="IPR018484">
    <property type="entry name" value="FGGY_N"/>
</dbReference>
<organism evidence="7 8">
    <name type="scientific">Atribacter laminatus</name>
    <dbReference type="NCBI Taxonomy" id="2847778"/>
    <lineage>
        <taxon>Bacteria</taxon>
        <taxon>Pseudomonadati</taxon>
        <taxon>Atribacterota</taxon>
        <taxon>Atribacteria</taxon>
        <taxon>Atribacterales</taxon>
        <taxon>Atribacteraceae</taxon>
        <taxon>Atribacter</taxon>
    </lineage>
</organism>
<dbReference type="RefSeq" id="WP_218112841.1">
    <property type="nucleotide sequence ID" value="NZ_CP065383.1"/>
</dbReference>
<keyword evidence="8" id="KW-1185">Reference proteome</keyword>
<evidence type="ECO:0000256" key="1">
    <source>
        <dbReference type="ARBA" id="ARBA00009156"/>
    </source>
</evidence>
<dbReference type="AlphaFoldDB" id="A0A7T1F2D0"/>
<name>A0A7T1F2D0_ATRLM</name>
<dbReference type="Proteomes" id="UP000594463">
    <property type="component" value="Chromosome"/>
</dbReference>
<dbReference type="CDD" id="cd07804">
    <property type="entry name" value="ASKHA_NBD_FGGY_RrXK-like"/>
    <property type="match status" value="1"/>
</dbReference>
<accession>A0A7T1F2D0</accession>
<dbReference type="SUPFAM" id="SSF53067">
    <property type="entry name" value="Actin-like ATPase domain"/>
    <property type="match status" value="2"/>
</dbReference>
<feature type="domain" description="Carbohydrate kinase FGGY N-terminal" evidence="5">
    <location>
        <begin position="3"/>
        <end position="245"/>
    </location>
</feature>
<dbReference type="GO" id="GO:0004856">
    <property type="term" value="F:D-xylulokinase activity"/>
    <property type="evidence" value="ECO:0007669"/>
    <property type="project" value="UniProtKB-EC"/>
</dbReference>
<evidence type="ECO:0000313" key="8">
    <source>
        <dbReference type="Proteomes" id="UP000594463"/>
    </source>
</evidence>
<reference evidence="7 8" key="1">
    <citation type="journal article" date="2021" name="Nat. Commun.">
        <title>Isolation of a member of the candidate phylum Atribacteria reveals a unique cell membrane structure.</title>
        <authorList>
            <person name="Taiki K."/>
            <person name="Nobu M.K."/>
            <person name="Kusada H."/>
            <person name="Meng X.-Y."/>
            <person name="Hosoki N."/>
            <person name="Uematsu K."/>
            <person name="Yoshioka H."/>
            <person name="Kamagata Y."/>
            <person name="Tamaki H."/>
        </authorList>
    </citation>
    <scope>NUCLEOTIDE SEQUENCE [LARGE SCALE GENOMIC DNA]</scope>
    <source>
        <strain evidence="7 8">RT761</strain>
    </source>
</reference>
<protein>
    <submittedName>
        <fullName evidence="7">Xylulose kinase</fullName>
        <ecNumber evidence="7">2.7.1.17</ecNumber>
    </submittedName>
</protein>
<dbReference type="PANTHER" id="PTHR43095:SF5">
    <property type="entry name" value="XYLULOSE KINASE"/>
    <property type="match status" value="1"/>
</dbReference>
<dbReference type="InterPro" id="IPR018483">
    <property type="entry name" value="Carb_kinase_FGGY_CS"/>
</dbReference>
<evidence type="ECO:0000256" key="2">
    <source>
        <dbReference type="ARBA" id="ARBA00022679"/>
    </source>
</evidence>
<dbReference type="EC" id="2.7.1.17" evidence="7"/>
<dbReference type="KEGG" id="alam:RT761_00861"/>
<comment type="similarity">
    <text evidence="1 4">Belongs to the FGGY kinase family.</text>
</comment>
<evidence type="ECO:0000259" key="5">
    <source>
        <dbReference type="Pfam" id="PF00370"/>
    </source>
</evidence>
<evidence type="ECO:0000259" key="6">
    <source>
        <dbReference type="Pfam" id="PF02782"/>
    </source>
</evidence>
<dbReference type="PIRSF" id="PIRSF000538">
    <property type="entry name" value="GlpK"/>
    <property type="match status" value="1"/>
</dbReference>
<sequence length="492" mass="53797">MLLIGVDIGTSSTKGVLVDESGRIIASHLVFHSVNRPQPTWAEQDADQVWWGGFVAVVRSLMSQAPKRSKIAGIGVSGTCPTLLPVDYNGKPLRPGILYSIDRRAIEEINEINSKVGPKEILESSGNVLSTQCIGPKMLWLMRHEPQLYKRTKWFLGTNGYVVLRLTGVACWDHFSAGDGGYGYDFSNCKWDVDALNRMGIDFSLLPQLRWSTELVGTVISDAARETGLPEGTPVIAGVGDAAAEMVSTGVIEDGSLVLLYGSSLVTMSSVRKPYVSSGFILTPGLEPDNYFVSSVLGTGCALIEWLRNVLNWNDRVPDYDLLENEAMLVKPGSNDLIIIPYLTGQRSPEVNPNMFGAILGINQSHTFGHLYRASLEGMAFALRYSLSKLEKAGLLKDYEIVAGGGGSKSELWTQIVTNVCRREQKLISGSVQAPIGSAFLAGKAVGIFSSENLKKWVTYQKTIRVQKNMADIYDHSYGLFMKYLGLLAQNI</sequence>
<evidence type="ECO:0000256" key="3">
    <source>
        <dbReference type="ARBA" id="ARBA00022777"/>
    </source>
</evidence>
<keyword evidence="3 4" id="KW-0418">Kinase</keyword>
<gene>
    <name evidence="7" type="primary">xylB_11</name>
    <name evidence="7" type="ORF">RT761_00861</name>
</gene>
<proteinExistence type="inferred from homology"/>
<evidence type="ECO:0000313" key="7">
    <source>
        <dbReference type="EMBL" id="QPM67650.1"/>
    </source>
</evidence>
<dbReference type="EMBL" id="CP065383">
    <property type="protein sequence ID" value="QPM67650.1"/>
    <property type="molecule type" value="Genomic_DNA"/>
</dbReference>
<dbReference type="Pfam" id="PF02782">
    <property type="entry name" value="FGGY_C"/>
    <property type="match status" value="1"/>
</dbReference>